<evidence type="ECO:0000256" key="1">
    <source>
        <dbReference type="SAM" id="MobiDB-lite"/>
    </source>
</evidence>
<proteinExistence type="predicted"/>
<gene>
    <name evidence="2" type="ORF">TASIC1_0009004000</name>
</gene>
<organism evidence="2 3">
    <name type="scientific">Trichoderma asperellum</name>
    <name type="common">Filamentous fungus</name>
    <dbReference type="NCBI Taxonomy" id="101201"/>
    <lineage>
        <taxon>Eukaryota</taxon>
        <taxon>Fungi</taxon>
        <taxon>Dikarya</taxon>
        <taxon>Ascomycota</taxon>
        <taxon>Pezizomycotina</taxon>
        <taxon>Sordariomycetes</taxon>
        <taxon>Hypocreomycetidae</taxon>
        <taxon>Hypocreales</taxon>
        <taxon>Hypocreaceae</taxon>
        <taxon>Trichoderma</taxon>
    </lineage>
</organism>
<dbReference type="InterPro" id="IPR019183">
    <property type="entry name" value="NAA25_NatB_aux_su"/>
</dbReference>
<accession>A0A6V8R542</accession>
<dbReference type="AlphaFoldDB" id="A0A6V8R542"/>
<dbReference type="OrthoDB" id="1874341at2759"/>
<sequence length="941" mass="105743">MNRQRPRLKNGVDLQLQSAFHDGNWPVVIRLAEKRAKISNDQYYEFLKICAESQLDDPNAKFAAVAAVWKHVKDGSTIKDVEAIELMEWATTNLIDADDFSETLGPLRVRAVKAAPKDKFAATRCLESCLLHWDLASAQQAAHKMQIAAIIDRSFPQERDWLFWNIVITHLLSKSPLISPDKRKLYGTLAQKQIERAAQATEQAEADSNEASTKAPSRRVKTEEEVLLLYDIVETHGTPEDFRKLISSPIFSPVAQFRQGRKEVVMRAIAKFSRDGDWPTVFNLCNDSLSDCDVDGQSTLLASDIAMWRHLITAASHMKDTHPDSANVIQKLLSKLLSSSHMRPMYRRNILLARVLAVFSLGPSDEPDLADAQPSSLRLQELIHYIDDQYTSPACFSDVKTLMESLDAAGLKHLAFDHLPKLAGGDSSDFKAATTRLLALKAQYLLLTHRKTKSRDQNQQLKCTVCESTVEAALCHACLSQLSQAGVTFYTSVIKSEGDKTKINAEIMPELAILIAFCGLNLAFSEHQAGQLLKPQATRQLIRALLLLDDQLAQNSGHSSRASDIWDVIGVKRTIIDSLGPIFYDRLSTISPALLSTYDSWGSHLMDLLQSHYVNSLKLKMHQRLIDAFESGSYSSVVEIPRYIERLRSSYEVNDDTHLNQTIDYGSFPSWNSSTVQPMHLKLRLGPAPSNRRCHLSMLAEAFHELLTYKSPASYKASVGSSEYDHIFITETLARLSNSFPRFLAGPDDEMTQPELYYFETISLLCTLMSLCIDFDRSSDISDALYQITEALGLTLENQRSQILHSEKSSIERTVTMLGSMHNIAMLRDTTAAIKLAAQWILNHNEKEKARDRSGKTSLPKELASKIKDLQTAAEKSIKEGQGWISELKTEVMSRDFEPKLKRWVLEDEDAIKSILTMDSLPGLIDSWQLNVKGWLQVKWA</sequence>
<reference evidence="2 3" key="1">
    <citation type="submission" date="2020-07" db="EMBL/GenBank/DDBJ databases">
        <title>Trichoderma asperellum IC-1 whole genome shotgun sequence.</title>
        <authorList>
            <person name="Kanamasa S."/>
            <person name="Takahashi H."/>
        </authorList>
    </citation>
    <scope>NUCLEOTIDE SEQUENCE [LARGE SCALE GENOMIC DNA]</scope>
    <source>
        <strain evidence="2 3">IC-1</strain>
    </source>
</reference>
<evidence type="ECO:0000313" key="2">
    <source>
        <dbReference type="EMBL" id="GFP57703.1"/>
    </source>
</evidence>
<dbReference type="Pfam" id="PF09797">
    <property type="entry name" value="NatB_MDM20"/>
    <property type="match status" value="1"/>
</dbReference>
<dbReference type="EMBL" id="BLZH01000009">
    <property type="protein sequence ID" value="GFP57703.1"/>
    <property type="molecule type" value="Genomic_DNA"/>
</dbReference>
<protein>
    <submittedName>
        <fullName evidence="2">Uncharacterized protein</fullName>
    </submittedName>
</protein>
<evidence type="ECO:0000313" key="3">
    <source>
        <dbReference type="Proteomes" id="UP000517252"/>
    </source>
</evidence>
<comment type="caution">
    <text evidence="2">The sequence shown here is derived from an EMBL/GenBank/DDBJ whole genome shotgun (WGS) entry which is preliminary data.</text>
</comment>
<dbReference type="Proteomes" id="UP000517252">
    <property type="component" value="Unassembled WGS sequence"/>
</dbReference>
<feature type="region of interest" description="Disordered" evidence="1">
    <location>
        <begin position="197"/>
        <end position="217"/>
    </location>
</feature>
<name>A0A6V8R542_TRIAP</name>